<accession>A0ABT5V8H2</accession>
<protein>
    <recommendedName>
        <fullName evidence="3">Helix-turn-helix domain-containing protein</fullName>
    </recommendedName>
</protein>
<keyword evidence="2" id="KW-1185">Reference proteome</keyword>
<dbReference type="Proteomes" id="UP001219297">
    <property type="component" value="Unassembled WGS sequence"/>
</dbReference>
<evidence type="ECO:0008006" key="3">
    <source>
        <dbReference type="Google" id="ProtNLM"/>
    </source>
</evidence>
<name>A0ABT5V8H2_9ACTO</name>
<sequence>MSDTGLFFSVRSYPVLLERDVVLDPDLSYEALSVWVAMLAMPKNAERTVSALTGRGFGRDRVTRALSELERYGLVYRWERRVPEGHGLLTQVFERPASPLTAFRCLPVKIRPFVTRCLSVPGVVVGELRASLAATHTPSLSNTPAAAGSSSVGVCHG</sequence>
<reference evidence="1 2" key="1">
    <citation type="submission" date="2023-02" db="EMBL/GenBank/DDBJ databases">
        <title>Defining the Infant Male Urobiome and Moving Towards Mechanisms in Urobiome Research.</title>
        <authorList>
            <person name="Reasoner S."/>
            <person name="Flores V."/>
            <person name="Van Horn G."/>
            <person name="Morales G."/>
            <person name="Peard L."/>
            <person name="Abelson B."/>
            <person name="Manuel C."/>
            <person name="Lee J."/>
            <person name="Baker B."/>
            <person name="Williams T."/>
            <person name="Schmitz J."/>
            <person name="Clayton D."/>
            <person name="Hadjifrangiskou M."/>
        </authorList>
    </citation>
    <scope>NUCLEOTIDE SEQUENCE [LARGE SCALE GENOMIC DNA]</scope>
    <source>
        <strain evidence="1 2">AS1053</strain>
    </source>
</reference>
<dbReference type="EMBL" id="JARBHI010000018">
    <property type="protein sequence ID" value="MDE1656900.1"/>
    <property type="molecule type" value="Genomic_DNA"/>
</dbReference>
<organism evidence="1 2">
    <name type="scientific">Actinotignum sanguinis</name>
    <dbReference type="NCBI Taxonomy" id="1445614"/>
    <lineage>
        <taxon>Bacteria</taxon>
        <taxon>Bacillati</taxon>
        <taxon>Actinomycetota</taxon>
        <taxon>Actinomycetes</taxon>
        <taxon>Actinomycetales</taxon>
        <taxon>Actinomycetaceae</taxon>
        <taxon>Actinotignum</taxon>
    </lineage>
</organism>
<evidence type="ECO:0000313" key="2">
    <source>
        <dbReference type="Proteomes" id="UP001219297"/>
    </source>
</evidence>
<dbReference type="RefSeq" id="WP_274736568.1">
    <property type="nucleotide sequence ID" value="NZ_CAUPIE010000006.1"/>
</dbReference>
<evidence type="ECO:0000313" key="1">
    <source>
        <dbReference type="EMBL" id="MDE1656900.1"/>
    </source>
</evidence>
<gene>
    <name evidence="1" type="ORF">PWJ81_07445</name>
</gene>
<proteinExistence type="predicted"/>
<comment type="caution">
    <text evidence="1">The sequence shown here is derived from an EMBL/GenBank/DDBJ whole genome shotgun (WGS) entry which is preliminary data.</text>
</comment>